<feature type="domain" description="Ketoreductase" evidence="15">
    <location>
        <begin position="5"/>
        <end position="185"/>
    </location>
</feature>
<dbReference type="PROSITE" id="PS00061">
    <property type="entry name" value="ADH_SHORT"/>
    <property type="match status" value="1"/>
</dbReference>
<evidence type="ECO:0000256" key="2">
    <source>
        <dbReference type="ARBA" id="ARBA00005194"/>
    </source>
</evidence>
<keyword evidence="6 13" id="KW-0521">NADP</keyword>
<evidence type="ECO:0000256" key="5">
    <source>
        <dbReference type="ARBA" id="ARBA00022832"/>
    </source>
</evidence>
<evidence type="ECO:0000256" key="12">
    <source>
        <dbReference type="PIRSR" id="PIRSR611284-1"/>
    </source>
</evidence>
<evidence type="ECO:0000256" key="3">
    <source>
        <dbReference type="ARBA" id="ARBA00006484"/>
    </source>
</evidence>
<dbReference type="Proteomes" id="UP000253490">
    <property type="component" value="Unassembled WGS sequence"/>
</dbReference>
<dbReference type="OrthoDB" id="9803333at2"/>
<comment type="subunit">
    <text evidence="14">Homotetramer.</text>
</comment>
<dbReference type="Pfam" id="PF13561">
    <property type="entry name" value="adh_short_C2"/>
    <property type="match status" value="1"/>
</dbReference>
<gene>
    <name evidence="16" type="ORF">DES36_11161</name>
</gene>
<feature type="binding site" evidence="13">
    <location>
        <begin position="11"/>
        <end position="14"/>
    </location>
    <ligand>
        <name>NADP(+)</name>
        <dbReference type="ChEBI" id="CHEBI:58349"/>
    </ligand>
</feature>
<dbReference type="EC" id="1.1.1.100" evidence="14"/>
<evidence type="ECO:0000256" key="8">
    <source>
        <dbReference type="ARBA" id="ARBA00023098"/>
    </source>
</evidence>
<dbReference type="Gene3D" id="3.40.50.720">
    <property type="entry name" value="NAD(P)-binding Rossmann-like Domain"/>
    <property type="match status" value="1"/>
</dbReference>
<keyword evidence="17" id="KW-1185">Reference proteome</keyword>
<evidence type="ECO:0000256" key="11">
    <source>
        <dbReference type="ARBA" id="ARBA00048508"/>
    </source>
</evidence>
<evidence type="ECO:0000313" key="16">
    <source>
        <dbReference type="EMBL" id="RBP62628.1"/>
    </source>
</evidence>
<dbReference type="InterPro" id="IPR002347">
    <property type="entry name" value="SDR_fam"/>
</dbReference>
<evidence type="ECO:0000256" key="10">
    <source>
        <dbReference type="ARBA" id="ARBA00023221"/>
    </source>
</evidence>
<feature type="active site" description="Proton acceptor" evidence="12">
    <location>
        <position position="154"/>
    </location>
</feature>
<protein>
    <recommendedName>
        <fullName evidence="14">3-oxoacyl-[acyl-carrier-protein] reductase</fullName>
        <ecNumber evidence="14">1.1.1.100</ecNumber>
    </recommendedName>
</protein>
<keyword evidence="4 14" id="KW-0444">Lipid biosynthesis</keyword>
<name>A0A366I559_9FIRM</name>
<dbReference type="InterPro" id="IPR036291">
    <property type="entry name" value="NAD(P)-bd_dom_sf"/>
</dbReference>
<dbReference type="PRINTS" id="PR00081">
    <property type="entry name" value="GDHRDH"/>
</dbReference>
<dbReference type="EMBL" id="QNRX01000011">
    <property type="protein sequence ID" value="RBP62628.1"/>
    <property type="molecule type" value="Genomic_DNA"/>
</dbReference>
<dbReference type="InterPro" id="IPR057326">
    <property type="entry name" value="KR_dom"/>
</dbReference>
<evidence type="ECO:0000313" key="17">
    <source>
        <dbReference type="Proteomes" id="UP000253490"/>
    </source>
</evidence>
<dbReference type="NCBIfam" id="NF009466">
    <property type="entry name" value="PRK12826.1-2"/>
    <property type="match status" value="1"/>
</dbReference>
<accession>A0A366I559</accession>
<evidence type="ECO:0000256" key="6">
    <source>
        <dbReference type="ARBA" id="ARBA00022857"/>
    </source>
</evidence>
<dbReference type="RefSeq" id="WP_113920948.1">
    <property type="nucleotide sequence ID" value="NZ_QNRX01000011.1"/>
</dbReference>
<dbReference type="NCBIfam" id="TIGR01830">
    <property type="entry name" value="3oxo_ACP_reduc"/>
    <property type="match status" value="1"/>
</dbReference>
<comment type="similarity">
    <text evidence="3 14">Belongs to the short-chain dehydrogenases/reductases (SDR) family.</text>
</comment>
<evidence type="ECO:0000256" key="1">
    <source>
        <dbReference type="ARBA" id="ARBA00002607"/>
    </source>
</evidence>
<dbReference type="CDD" id="cd05333">
    <property type="entry name" value="BKR_SDR_c"/>
    <property type="match status" value="1"/>
</dbReference>
<keyword evidence="7 14" id="KW-0560">Oxidoreductase</keyword>
<feature type="binding site" evidence="13">
    <location>
        <position position="187"/>
    </location>
    <ligand>
        <name>NADP(+)</name>
        <dbReference type="ChEBI" id="CHEBI:58349"/>
    </ligand>
</feature>
<proteinExistence type="inferred from homology"/>
<dbReference type="GO" id="GO:0006633">
    <property type="term" value="P:fatty acid biosynthetic process"/>
    <property type="evidence" value="ECO:0007669"/>
    <property type="project" value="UniProtKB-UniPathway"/>
</dbReference>
<evidence type="ECO:0000256" key="4">
    <source>
        <dbReference type="ARBA" id="ARBA00022516"/>
    </source>
</evidence>
<keyword evidence="5 14" id="KW-0276">Fatty acid metabolism</keyword>
<evidence type="ECO:0000256" key="13">
    <source>
        <dbReference type="PIRSR" id="PIRSR611284-2"/>
    </source>
</evidence>
<dbReference type="SUPFAM" id="SSF51735">
    <property type="entry name" value="NAD(P)-binding Rossmann-fold domains"/>
    <property type="match status" value="1"/>
</dbReference>
<keyword evidence="10" id="KW-0753">Steroid metabolism</keyword>
<keyword evidence="9 14" id="KW-0275">Fatty acid biosynthesis</keyword>
<comment type="caution">
    <text evidence="16">The sequence shown here is derived from an EMBL/GenBank/DDBJ whole genome shotgun (WGS) entry which is preliminary data.</text>
</comment>
<dbReference type="GO" id="GO:0008202">
    <property type="term" value="P:steroid metabolic process"/>
    <property type="evidence" value="ECO:0007669"/>
    <property type="project" value="UniProtKB-KW"/>
</dbReference>
<feature type="binding site" evidence="13">
    <location>
        <begin position="154"/>
        <end position="158"/>
    </location>
    <ligand>
        <name>NADP(+)</name>
        <dbReference type="ChEBI" id="CHEBI:58349"/>
    </ligand>
</feature>
<keyword evidence="8 14" id="KW-0443">Lipid metabolism</keyword>
<dbReference type="NCBIfam" id="NF005559">
    <property type="entry name" value="PRK07231.1"/>
    <property type="match status" value="1"/>
</dbReference>
<dbReference type="AlphaFoldDB" id="A0A366I559"/>
<organism evidence="16 17">
    <name type="scientific">Alkalibaculum bacchi</name>
    <dbReference type="NCBI Taxonomy" id="645887"/>
    <lineage>
        <taxon>Bacteria</taxon>
        <taxon>Bacillati</taxon>
        <taxon>Bacillota</taxon>
        <taxon>Clostridia</taxon>
        <taxon>Eubacteriales</taxon>
        <taxon>Eubacteriaceae</taxon>
        <taxon>Alkalibaculum</taxon>
    </lineage>
</organism>
<dbReference type="SMART" id="SM00822">
    <property type="entry name" value="PKS_KR"/>
    <property type="match status" value="1"/>
</dbReference>
<evidence type="ECO:0000256" key="7">
    <source>
        <dbReference type="ARBA" id="ARBA00023002"/>
    </source>
</evidence>
<dbReference type="InterPro" id="IPR011284">
    <property type="entry name" value="3oxo_ACP_reduc"/>
</dbReference>
<evidence type="ECO:0000256" key="14">
    <source>
        <dbReference type="RuleBase" id="RU366074"/>
    </source>
</evidence>
<dbReference type="PRINTS" id="PR00080">
    <property type="entry name" value="SDRFAMILY"/>
</dbReference>
<comment type="function">
    <text evidence="1 14">Catalyzes the NADPH-dependent reduction of beta-ketoacyl-ACP substrates to beta-hydroxyacyl-ACP products, the first reductive step in the elongation cycle of fatty acid biosynthesis.</text>
</comment>
<sequence length="246" mass="25850">MLSGKTALITGGSRGIGRAIAKKLSSLGCNIVINYNSNAAPAEELINELKVEGKEGLALQGDVSNFENAKNIVDTTVKTYGSIDILINNAGITRDNLLLRMSEEDFDQVISTNLKGAFNCTKHASKYMLKKKKGRIISIASVIGLVGNAGQANYAASKAGIIGLTKSVAKELATRNITVNAIAPGFIVSDMTDQLSDEQKSAIKSNIPMNSFGTAEDIANLVGFLASDESGYITGQVINVDGGMAM</sequence>
<dbReference type="GO" id="GO:0004316">
    <property type="term" value="F:3-oxoacyl-[acyl-carrier-protein] reductase (NADPH) activity"/>
    <property type="evidence" value="ECO:0007669"/>
    <property type="project" value="UniProtKB-UniRule"/>
</dbReference>
<reference evidence="16 17" key="1">
    <citation type="submission" date="2018-06" db="EMBL/GenBank/DDBJ databases">
        <title>Genomic Encyclopedia of Type Strains, Phase IV (KMG-IV): sequencing the most valuable type-strain genomes for metagenomic binning, comparative biology and taxonomic classification.</title>
        <authorList>
            <person name="Goeker M."/>
        </authorList>
    </citation>
    <scope>NUCLEOTIDE SEQUENCE [LARGE SCALE GENOMIC DNA]</scope>
    <source>
        <strain evidence="16 17">DSM 22112</strain>
    </source>
</reference>
<feature type="binding site" evidence="13">
    <location>
        <position position="89"/>
    </location>
    <ligand>
        <name>NADP(+)</name>
        <dbReference type="ChEBI" id="CHEBI:58349"/>
    </ligand>
</feature>
<evidence type="ECO:0000259" key="15">
    <source>
        <dbReference type="SMART" id="SM00822"/>
    </source>
</evidence>
<dbReference type="InterPro" id="IPR020904">
    <property type="entry name" value="Sc_DH/Rdtase_CS"/>
</dbReference>
<dbReference type="NCBIfam" id="NF004199">
    <property type="entry name" value="PRK05653.1-4"/>
    <property type="match status" value="1"/>
</dbReference>
<comment type="pathway">
    <text evidence="2 14">Lipid metabolism; fatty acid biosynthesis.</text>
</comment>
<dbReference type="InterPro" id="IPR050259">
    <property type="entry name" value="SDR"/>
</dbReference>
<dbReference type="UniPathway" id="UPA00094"/>
<dbReference type="GO" id="GO:0051287">
    <property type="term" value="F:NAD binding"/>
    <property type="evidence" value="ECO:0007669"/>
    <property type="project" value="UniProtKB-UniRule"/>
</dbReference>
<dbReference type="PANTHER" id="PTHR42879:SF2">
    <property type="entry name" value="3-OXOACYL-[ACYL-CARRIER-PROTEIN] REDUCTASE FABG"/>
    <property type="match status" value="1"/>
</dbReference>
<dbReference type="FunFam" id="3.40.50.720:FF:000037">
    <property type="entry name" value="3-oxoacyl-[acyl-carrier-protein] reductase FabG"/>
    <property type="match status" value="1"/>
</dbReference>
<comment type="catalytic activity">
    <reaction evidence="11 14">
        <text>a (3R)-hydroxyacyl-[ACP] + NADP(+) = a 3-oxoacyl-[ACP] + NADPH + H(+)</text>
        <dbReference type="Rhea" id="RHEA:17397"/>
        <dbReference type="Rhea" id="RHEA-COMP:9916"/>
        <dbReference type="Rhea" id="RHEA-COMP:9945"/>
        <dbReference type="ChEBI" id="CHEBI:15378"/>
        <dbReference type="ChEBI" id="CHEBI:57783"/>
        <dbReference type="ChEBI" id="CHEBI:58349"/>
        <dbReference type="ChEBI" id="CHEBI:78776"/>
        <dbReference type="ChEBI" id="CHEBI:78827"/>
        <dbReference type="EC" id="1.1.1.100"/>
    </reaction>
</comment>
<evidence type="ECO:0000256" key="9">
    <source>
        <dbReference type="ARBA" id="ARBA00023160"/>
    </source>
</evidence>
<dbReference type="PANTHER" id="PTHR42879">
    <property type="entry name" value="3-OXOACYL-(ACYL-CARRIER-PROTEIN) REDUCTASE"/>
    <property type="match status" value="1"/>
</dbReference>